<protein>
    <submittedName>
        <fullName evidence="1">Uncharacterized protein</fullName>
    </submittedName>
</protein>
<organism evidence="1 2">
    <name type="scientific">Vanilla planifolia</name>
    <name type="common">Vanilla</name>
    <dbReference type="NCBI Taxonomy" id="51239"/>
    <lineage>
        <taxon>Eukaryota</taxon>
        <taxon>Viridiplantae</taxon>
        <taxon>Streptophyta</taxon>
        <taxon>Embryophyta</taxon>
        <taxon>Tracheophyta</taxon>
        <taxon>Spermatophyta</taxon>
        <taxon>Magnoliopsida</taxon>
        <taxon>Liliopsida</taxon>
        <taxon>Asparagales</taxon>
        <taxon>Orchidaceae</taxon>
        <taxon>Vanilloideae</taxon>
        <taxon>Vanilleae</taxon>
        <taxon>Vanilla</taxon>
    </lineage>
</organism>
<gene>
    <name evidence="1" type="ORF">HPP92_018832</name>
</gene>
<sequence>MYEADFIKQNLEIIEENNLKSKVDVEELLMSIVKSPFKGLKDLGPRIDRHKNVASYISGNGSLHPLTWTNDASSSHA</sequence>
<name>A0A835Q4R0_VANPL</name>
<dbReference type="Proteomes" id="UP000639772">
    <property type="component" value="Chromosome 10"/>
</dbReference>
<evidence type="ECO:0000313" key="2">
    <source>
        <dbReference type="Proteomes" id="UP000639772"/>
    </source>
</evidence>
<proteinExistence type="predicted"/>
<reference evidence="1 2" key="1">
    <citation type="journal article" date="2020" name="Nat. Food">
        <title>A phased Vanilla planifolia genome enables genetic improvement of flavour and production.</title>
        <authorList>
            <person name="Hasing T."/>
            <person name="Tang H."/>
            <person name="Brym M."/>
            <person name="Khazi F."/>
            <person name="Huang T."/>
            <person name="Chambers A.H."/>
        </authorList>
    </citation>
    <scope>NUCLEOTIDE SEQUENCE [LARGE SCALE GENOMIC DNA]</scope>
    <source>
        <tissue evidence="1">Leaf</tissue>
    </source>
</reference>
<comment type="caution">
    <text evidence="1">The sequence shown here is derived from an EMBL/GenBank/DDBJ whole genome shotgun (WGS) entry which is preliminary data.</text>
</comment>
<dbReference type="EMBL" id="JADCNM010000010">
    <property type="protein sequence ID" value="KAG0464668.1"/>
    <property type="molecule type" value="Genomic_DNA"/>
</dbReference>
<dbReference type="AlphaFoldDB" id="A0A835Q4R0"/>
<accession>A0A835Q4R0</accession>
<evidence type="ECO:0000313" key="1">
    <source>
        <dbReference type="EMBL" id="KAG0464668.1"/>
    </source>
</evidence>